<feature type="region of interest" description="Disordered" evidence="1">
    <location>
        <begin position="93"/>
        <end position="167"/>
    </location>
</feature>
<sequence length="316" mass="34748">MLERGGDRDERGGEKGEGSVDDEPTIRPSQIDTSILLSQNTIEQMFGASDDSEAEPSQTIVARAFGLFFRDLYGDEEQRDAAACFHMLSEASGLEGEGEDDSAVTPPTAPPRQTRTQVKPNTDMNLLQDGERSSEYVEFSSDSSDSVGICDDDRDSERDEVYEGDELSDSDVGVMDQAFLASLHLGGDDLLSKAVAMRRVEWFSVLQNQLLQLKAEDFAEVLATPPPSSQKPSVVPSTTPSNTVRREYRGVAKTCFEVWHDDFSAGQDIPANLGKCVVLRRPDKNTEQRKKTRRELQLPREEGSDGGDADNDSNGE</sequence>
<feature type="compositionally biased region" description="Low complexity" evidence="1">
    <location>
        <begin position="140"/>
        <end position="149"/>
    </location>
</feature>
<proteinExistence type="predicted"/>
<dbReference type="OrthoDB" id="145818at2759"/>
<keyword evidence="3" id="KW-1185">Reference proteome</keyword>
<feature type="region of interest" description="Disordered" evidence="1">
    <location>
        <begin position="223"/>
        <end position="242"/>
    </location>
</feature>
<protein>
    <submittedName>
        <fullName evidence="2">Unnamed protein product</fullName>
    </submittedName>
</protein>
<evidence type="ECO:0000256" key="1">
    <source>
        <dbReference type="SAM" id="MobiDB-lite"/>
    </source>
</evidence>
<reference evidence="2" key="1">
    <citation type="submission" date="2023-04" db="EMBL/GenBank/DDBJ databases">
        <title>Phytophthora fragariaefolia NBRC 109709.</title>
        <authorList>
            <person name="Ichikawa N."/>
            <person name="Sato H."/>
            <person name="Tonouchi N."/>
        </authorList>
    </citation>
    <scope>NUCLEOTIDE SEQUENCE</scope>
    <source>
        <strain evidence="2">NBRC 109709</strain>
    </source>
</reference>
<dbReference type="EMBL" id="BSXT01000643">
    <property type="protein sequence ID" value="GMF31638.1"/>
    <property type="molecule type" value="Genomic_DNA"/>
</dbReference>
<feature type="region of interest" description="Disordered" evidence="1">
    <location>
        <begin position="1"/>
        <end position="32"/>
    </location>
</feature>
<feature type="compositionally biased region" description="Acidic residues" evidence="1">
    <location>
        <begin position="304"/>
        <end position="316"/>
    </location>
</feature>
<organism evidence="2 3">
    <name type="scientific">Phytophthora fragariaefolia</name>
    <dbReference type="NCBI Taxonomy" id="1490495"/>
    <lineage>
        <taxon>Eukaryota</taxon>
        <taxon>Sar</taxon>
        <taxon>Stramenopiles</taxon>
        <taxon>Oomycota</taxon>
        <taxon>Peronosporomycetes</taxon>
        <taxon>Peronosporales</taxon>
        <taxon>Peronosporaceae</taxon>
        <taxon>Phytophthora</taxon>
    </lineage>
</organism>
<dbReference type="Proteomes" id="UP001165121">
    <property type="component" value="Unassembled WGS sequence"/>
</dbReference>
<gene>
    <name evidence="2" type="ORF">Pfra01_000731800</name>
</gene>
<feature type="region of interest" description="Disordered" evidence="1">
    <location>
        <begin position="279"/>
        <end position="316"/>
    </location>
</feature>
<accession>A0A9W6UEG9</accession>
<feature type="compositionally biased region" description="Low complexity" evidence="1">
    <location>
        <begin position="103"/>
        <end position="118"/>
    </location>
</feature>
<feature type="compositionally biased region" description="Basic and acidic residues" evidence="1">
    <location>
        <begin position="280"/>
        <end position="303"/>
    </location>
</feature>
<feature type="compositionally biased region" description="Low complexity" evidence="1">
    <location>
        <begin position="230"/>
        <end position="242"/>
    </location>
</feature>
<feature type="compositionally biased region" description="Basic and acidic residues" evidence="1">
    <location>
        <begin position="1"/>
        <end position="18"/>
    </location>
</feature>
<comment type="caution">
    <text evidence="2">The sequence shown here is derived from an EMBL/GenBank/DDBJ whole genome shotgun (WGS) entry which is preliminary data.</text>
</comment>
<evidence type="ECO:0000313" key="2">
    <source>
        <dbReference type="EMBL" id="GMF31638.1"/>
    </source>
</evidence>
<evidence type="ECO:0000313" key="3">
    <source>
        <dbReference type="Proteomes" id="UP001165121"/>
    </source>
</evidence>
<dbReference type="AlphaFoldDB" id="A0A9W6UEG9"/>
<name>A0A9W6UEG9_9STRA</name>